<proteinExistence type="predicted"/>
<evidence type="ECO:0000313" key="2">
    <source>
        <dbReference type="Proteomes" id="UP000799436"/>
    </source>
</evidence>
<evidence type="ECO:0000313" key="1">
    <source>
        <dbReference type="EMBL" id="KAF2764218.1"/>
    </source>
</evidence>
<dbReference type="Proteomes" id="UP000799436">
    <property type="component" value="Unassembled WGS sequence"/>
</dbReference>
<organism evidence="1 2">
    <name type="scientific">Teratosphaeria nubilosa</name>
    <dbReference type="NCBI Taxonomy" id="161662"/>
    <lineage>
        <taxon>Eukaryota</taxon>
        <taxon>Fungi</taxon>
        <taxon>Dikarya</taxon>
        <taxon>Ascomycota</taxon>
        <taxon>Pezizomycotina</taxon>
        <taxon>Dothideomycetes</taxon>
        <taxon>Dothideomycetidae</taxon>
        <taxon>Mycosphaerellales</taxon>
        <taxon>Teratosphaeriaceae</taxon>
        <taxon>Teratosphaeria</taxon>
    </lineage>
</organism>
<dbReference type="AlphaFoldDB" id="A0A6G1KVM2"/>
<dbReference type="EMBL" id="ML995933">
    <property type="protein sequence ID" value="KAF2764218.1"/>
    <property type="molecule type" value="Genomic_DNA"/>
</dbReference>
<keyword evidence="2" id="KW-1185">Reference proteome</keyword>
<reference evidence="1" key="1">
    <citation type="journal article" date="2020" name="Stud. Mycol.">
        <title>101 Dothideomycetes genomes: a test case for predicting lifestyles and emergence of pathogens.</title>
        <authorList>
            <person name="Haridas S."/>
            <person name="Albert R."/>
            <person name="Binder M."/>
            <person name="Bloem J."/>
            <person name="Labutti K."/>
            <person name="Salamov A."/>
            <person name="Andreopoulos B."/>
            <person name="Baker S."/>
            <person name="Barry K."/>
            <person name="Bills G."/>
            <person name="Bluhm B."/>
            <person name="Cannon C."/>
            <person name="Castanera R."/>
            <person name="Culley D."/>
            <person name="Daum C."/>
            <person name="Ezra D."/>
            <person name="Gonzalez J."/>
            <person name="Henrissat B."/>
            <person name="Kuo A."/>
            <person name="Liang C."/>
            <person name="Lipzen A."/>
            <person name="Lutzoni F."/>
            <person name="Magnuson J."/>
            <person name="Mondo S."/>
            <person name="Nolan M."/>
            <person name="Ohm R."/>
            <person name="Pangilinan J."/>
            <person name="Park H.-J."/>
            <person name="Ramirez L."/>
            <person name="Alfaro M."/>
            <person name="Sun H."/>
            <person name="Tritt A."/>
            <person name="Yoshinaga Y."/>
            <person name="Zwiers L.-H."/>
            <person name="Turgeon B."/>
            <person name="Goodwin S."/>
            <person name="Spatafora J."/>
            <person name="Crous P."/>
            <person name="Grigoriev I."/>
        </authorList>
    </citation>
    <scope>NUCLEOTIDE SEQUENCE</scope>
    <source>
        <strain evidence="1">CBS 116005</strain>
    </source>
</reference>
<name>A0A6G1KVM2_9PEZI</name>
<sequence length="175" mass="19366">MADQTQETEHATTVAVATAASEGRPVQIQKAPTFCRAGESRWVTDQGKEHLKLINTRRSHMRSEKANFRCKNGCNGGSPTPNESSSYARQAIHTKSSPMATQFMASWQCFFFFHCEIANAEERTPSRCDLAGRRYKLGRSLYTSGGQDMRMAAMAEAIQGRESAASNGNHEAPMR</sequence>
<accession>A0A6G1KVM2</accession>
<gene>
    <name evidence="1" type="ORF">EJ03DRAFT_386100</name>
</gene>
<protein>
    <submittedName>
        <fullName evidence="1">Uncharacterized protein</fullName>
    </submittedName>
</protein>